<dbReference type="InterPro" id="IPR036388">
    <property type="entry name" value="WH-like_DNA-bd_sf"/>
</dbReference>
<gene>
    <name evidence="6" type="ORF">GETHLI_02060</name>
</gene>
<evidence type="ECO:0000313" key="7">
    <source>
        <dbReference type="Proteomes" id="UP001165069"/>
    </source>
</evidence>
<sequence>MPTKRPTSATATRSGSETPLLQTRSLREQVYEFLRTEMNTGGLRPGSFLDLNALSERLGVSRTPLRDALLQLEVGGLVEILPRRGFRVKPLTMDEIRNIYQIVGALESAAVATTGPKLGKQDLAKMKAANKAMLQAIKAEDYELYYSYNTAFHQVFIDGCDNPQMVTLLQSLKHRLYDWPMRKVFLKAWEERSVKEHTHLVTLLEAGRFDEAAAFHRDVHWSFETQESFIRIYYLSDSPE</sequence>
<evidence type="ECO:0000256" key="4">
    <source>
        <dbReference type="SAM" id="MobiDB-lite"/>
    </source>
</evidence>
<dbReference type="InterPro" id="IPR036390">
    <property type="entry name" value="WH_DNA-bd_sf"/>
</dbReference>
<dbReference type="Gene3D" id="1.10.10.10">
    <property type="entry name" value="Winged helix-like DNA-binding domain superfamily/Winged helix DNA-binding domain"/>
    <property type="match status" value="1"/>
</dbReference>
<dbReference type="Pfam" id="PF07729">
    <property type="entry name" value="FCD"/>
    <property type="match status" value="1"/>
</dbReference>
<evidence type="ECO:0000256" key="1">
    <source>
        <dbReference type="ARBA" id="ARBA00023015"/>
    </source>
</evidence>
<feature type="region of interest" description="Disordered" evidence="4">
    <location>
        <begin position="1"/>
        <end position="20"/>
    </location>
</feature>
<dbReference type="SUPFAM" id="SSF46785">
    <property type="entry name" value="Winged helix' DNA-binding domain"/>
    <property type="match status" value="1"/>
</dbReference>
<dbReference type="PANTHER" id="PTHR43537">
    <property type="entry name" value="TRANSCRIPTIONAL REGULATOR, GNTR FAMILY"/>
    <property type="match status" value="1"/>
</dbReference>
<keyword evidence="1" id="KW-0805">Transcription regulation</keyword>
<protein>
    <submittedName>
        <fullName evidence="6">GntR family transcriptional regulator</fullName>
    </submittedName>
</protein>
<dbReference type="PROSITE" id="PS50949">
    <property type="entry name" value="HTH_GNTR"/>
    <property type="match status" value="1"/>
</dbReference>
<name>A0ABQ5QAY0_9BACT</name>
<evidence type="ECO:0000256" key="2">
    <source>
        <dbReference type="ARBA" id="ARBA00023125"/>
    </source>
</evidence>
<dbReference type="SMART" id="SM00895">
    <property type="entry name" value="FCD"/>
    <property type="match status" value="1"/>
</dbReference>
<organism evidence="6 7">
    <name type="scientific">Geothrix limicola</name>
    <dbReference type="NCBI Taxonomy" id="2927978"/>
    <lineage>
        <taxon>Bacteria</taxon>
        <taxon>Pseudomonadati</taxon>
        <taxon>Acidobacteriota</taxon>
        <taxon>Holophagae</taxon>
        <taxon>Holophagales</taxon>
        <taxon>Holophagaceae</taxon>
        <taxon>Geothrix</taxon>
    </lineage>
</organism>
<feature type="domain" description="HTH gntR-type" evidence="5">
    <location>
        <begin position="24"/>
        <end position="91"/>
    </location>
</feature>
<comment type="caution">
    <text evidence="6">The sequence shown here is derived from an EMBL/GenBank/DDBJ whole genome shotgun (WGS) entry which is preliminary data.</text>
</comment>
<evidence type="ECO:0000313" key="6">
    <source>
        <dbReference type="EMBL" id="GLH71704.1"/>
    </source>
</evidence>
<dbReference type="InterPro" id="IPR000524">
    <property type="entry name" value="Tscrpt_reg_HTH_GntR"/>
</dbReference>
<dbReference type="RefSeq" id="WP_285569130.1">
    <property type="nucleotide sequence ID" value="NZ_BSDE01000001.1"/>
</dbReference>
<dbReference type="Pfam" id="PF00392">
    <property type="entry name" value="GntR"/>
    <property type="match status" value="1"/>
</dbReference>
<dbReference type="Gene3D" id="1.20.120.530">
    <property type="entry name" value="GntR ligand-binding domain-like"/>
    <property type="match status" value="1"/>
</dbReference>
<dbReference type="SUPFAM" id="SSF48008">
    <property type="entry name" value="GntR ligand-binding domain-like"/>
    <property type="match status" value="1"/>
</dbReference>
<reference evidence="6 7" key="1">
    <citation type="journal article" date="2023" name="Antonie Van Leeuwenhoek">
        <title>Mesoterricola silvestris gen. nov., sp. nov., Mesoterricola sediminis sp. nov., Geothrix oryzae sp. nov., Geothrix edaphica sp. nov., Geothrix rubra sp. nov., and Geothrix limicola sp. nov., six novel members of Acidobacteriota isolated from soils.</title>
        <authorList>
            <person name="Itoh H."/>
            <person name="Sugisawa Y."/>
            <person name="Mise K."/>
            <person name="Xu Z."/>
            <person name="Kuniyasu M."/>
            <person name="Ushijima N."/>
            <person name="Kawano K."/>
            <person name="Kobayashi E."/>
            <person name="Shiratori Y."/>
            <person name="Masuda Y."/>
            <person name="Senoo K."/>
        </authorList>
    </citation>
    <scope>NUCLEOTIDE SEQUENCE [LARGE SCALE GENOMIC DNA]</scope>
    <source>
        <strain evidence="6 7">Red804</strain>
    </source>
</reference>
<proteinExistence type="predicted"/>
<keyword evidence="2" id="KW-0238">DNA-binding</keyword>
<accession>A0ABQ5QAY0</accession>
<keyword evidence="7" id="KW-1185">Reference proteome</keyword>
<dbReference type="CDD" id="cd07377">
    <property type="entry name" value="WHTH_GntR"/>
    <property type="match status" value="1"/>
</dbReference>
<dbReference type="SMART" id="SM00345">
    <property type="entry name" value="HTH_GNTR"/>
    <property type="match status" value="1"/>
</dbReference>
<evidence type="ECO:0000256" key="3">
    <source>
        <dbReference type="ARBA" id="ARBA00023163"/>
    </source>
</evidence>
<dbReference type="InterPro" id="IPR011711">
    <property type="entry name" value="GntR_C"/>
</dbReference>
<dbReference type="PANTHER" id="PTHR43537:SF24">
    <property type="entry name" value="GLUCONATE OPERON TRANSCRIPTIONAL REPRESSOR"/>
    <property type="match status" value="1"/>
</dbReference>
<dbReference type="Proteomes" id="UP001165069">
    <property type="component" value="Unassembled WGS sequence"/>
</dbReference>
<dbReference type="InterPro" id="IPR008920">
    <property type="entry name" value="TF_FadR/GntR_C"/>
</dbReference>
<keyword evidence="3" id="KW-0804">Transcription</keyword>
<dbReference type="EMBL" id="BSDE01000001">
    <property type="protein sequence ID" value="GLH71704.1"/>
    <property type="molecule type" value="Genomic_DNA"/>
</dbReference>
<evidence type="ECO:0000259" key="5">
    <source>
        <dbReference type="PROSITE" id="PS50949"/>
    </source>
</evidence>